<organism evidence="2 3">
    <name type="scientific">Purpureocillium lilacinum</name>
    <name type="common">Paecilomyces lilacinus</name>
    <dbReference type="NCBI Taxonomy" id="33203"/>
    <lineage>
        <taxon>Eukaryota</taxon>
        <taxon>Fungi</taxon>
        <taxon>Dikarya</taxon>
        <taxon>Ascomycota</taxon>
        <taxon>Pezizomycotina</taxon>
        <taxon>Sordariomycetes</taxon>
        <taxon>Hypocreomycetidae</taxon>
        <taxon>Hypocreales</taxon>
        <taxon>Ophiocordycipitaceae</taxon>
        <taxon>Purpureocillium</taxon>
    </lineage>
</organism>
<feature type="region of interest" description="Disordered" evidence="1">
    <location>
        <begin position="47"/>
        <end position="164"/>
    </location>
</feature>
<feature type="compositionally biased region" description="Polar residues" evidence="1">
    <location>
        <begin position="47"/>
        <end position="56"/>
    </location>
</feature>
<protein>
    <submittedName>
        <fullName evidence="2">Uncharacterized protein</fullName>
    </submittedName>
</protein>
<evidence type="ECO:0000313" key="3">
    <source>
        <dbReference type="Proteomes" id="UP000245956"/>
    </source>
</evidence>
<evidence type="ECO:0000256" key="1">
    <source>
        <dbReference type="SAM" id="MobiDB-lite"/>
    </source>
</evidence>
<dbReference type="EMBL" id="LCWV01000010">
    <property type="protein sequence ID" value="PWI70140.1"/>
    <property type="molecule type" value="Genomic_DNA"/>
</dbReference>
<dbReference type="Proteomes" id="UP000245956">
    <property type="component" value="Unassembled WGS sequence"/>
</dbReference>
<feature type="compositionally biased region" description="Basic and acidic residues" evidence="1">
    <location>
        <begin position="79"/>
        <end position="93"/>
    </location>
</feature>
<feature type="compositionally biased region" description="Gly residues" evidence="1">
    <location>
        <begin position="155"/>
        <end position="164"/>
    </location>
</feature>
<feature type="region of interest" description="Disordered" evidence="1">
    <location>
        <begin position="1"/>
        <end position="24"/>
    </location>
</feature>
<sequence>MPTAAECQKAQGKVSPPRLKHGVNGAIAPSYVRGEKARWLETFPTCGSNSEVTEVTSARHGLSPGGCDDRTTKPIPTPPKKDITMPRDGEHAHNGPFEEEGHNIAHGVGKVDTTKVDRADKTAPMPEGLKEQGAGLPGMNASGGQSQGLKQGDDVGQGGRGSSN</sequence>
<gene>
    <name evidence="2" type="ORF">PCL_00284</name>
</gene>
<feature type="compositionally biased region" description="Basic and acidic residues" evidence="1">
    <location>
        <begin position="112"/>
        <end position="121"/>
    </location>
</feature>
<accession>A0A2U3E6K4</accession>
<proteinExistence type="predicted"/>
<name>A0A2U3E6K4_PURLI</name>
<comment type="caution">
    <text evidence="2">The sequence shown here is derived from an EMBL/GenBank/DDBJ whole genome shotgun (WGS) entry which is preliminary data.</text>
</comment>
<dbReference type="AlphaFoldDB" id="A0A2U3E6K4"/>
<evidence type="ECO:0000313" key="2">
    <source>
        <dbReference type="EMBL" id="PWI70140.1"/>
    </source>
</evidence>
<reference evidence="2 3" key="1">
    <citation type="journal article" date="2016" name="Front. Microbiol.">
        <title>Genome and transcriptome sequences reveal the specific parasitism of the nematophagous Purpureocillium lilacinum 36-1.</title>
        <authorList>
            <person name="Xie J."/>
            <person name="Li S."/>
            <person name="Mo C."/>
            <person name="Xiao X."/>
            <person name="Peng D."/>
            <person name="Wang G."/>
            <person name="Xiao Y."/>
        </authorList>
    </citation>
    <scope>NUCLEOTIDE SEQUENCE [LARGE SCALE GENOMIC DNA]</scope>
    <source>
        <strain evidence="2 3">36-1</strain>
    </source>
</reference>